<dbReference type="Gene3D" id="1.10.260.40">
    <property type="entry name" value="lambda repressor-like DNA-binding domains"/>
    <property type="match status" value="1"/>
</dbReference>
<proteinExistence type="predicted"/>
<evidence type="ECO:0000313" key="1">
    <source>
        <dbReference type="EMBL" id="AYO75512.1"/>
    </source>
</evidence>
<dbReference type="Proteomes" id="UP000028534">
    <property type="component" value="Unassembled WGS sequence"/>
</dbReference>
<evidence type="ECO:0000313" key="3">
    <source>
        <dbReference type="Proteomes" id="UP000028534"/>
    </source>
</evidence>
<evidence type="ECO:0000313" key="4">
    <source>
        <dbReference type="Proteomes" id="UP000280708"/>
    </source>
</evidence>
<sequence length="105" mass="11328">MRETRPPLVGKLALAARSLVEVPRAHAALAVAVDEDDLAAFEDGIRELDPDATLRLLHYLEECGAVFLPEGKEGGIGVRLRFNARDVRALNRLEGEGGPVGKDDV</sequence>
<geneLocation type="plasmid" evidence="4">
    <name>pf1</name>
</geneLocation>
<evidence type="ECO:0000313" key="2">
    <source>
        <dbReference type="EMBL" id="KEZ16614.1"/>
    </source>
</evidence>
<reference evidence="2 3" key="1">
    <citation type="submission" date="2014-03" db="EMBL/GenBank/DDBJ databases">
        <title>Genome sequence of Sphingobium yanoikuyae B1.</title>
        <authorList>
            <person name="Gan H.M."/>
            <person name="Gan H.Y."/>
            <person name="Savka M.A."/>
        </authorList>
    </citation>
    <scope>NUCLEOTIDE SEQUENCE [LARGE SCALE GENOMIC DNA]</scope>
    <source>
        <strain evidence="2 3">B1</strain>
    </source>
</reference>
<reference evidence="1 4" key="2">
    <citation type="submission" date="2018-10" db="EMBL/GenBank/DDBJ databases">
        <title>Characterization and genome analysis of a novel bacterium Sphingobium yanoikuyae SJTF8 capable of degrading PAHs.</title>
        <authorList>
            <person name="Yin C."/>
            <person name="Xiong W."/>
            <person name="Liang R."/>
        </authorList>
    </citation>
    <scope>NUCLEOTIDE SEQUENCE [LARGE SCALE GENOMIC DNA]</scope>
    <source>
        <strain evidence="1 4">SJTF8</strain>
        <plasmid evidence="4">pf1</plasmid>
        <plasmid evidence="1">pF1</plasmid>
    </source>
</reference>
<geneLocation type="plasmid" evidence="1">
    <name>pF1</name>
</geneLocation>
<accession>A0A084EF72</accession>
<name>A0A084EF72_SPHYA</name>
<organism evidence="2 3">
    <name type="scientific">Sphingobium yanoikuyae</name>
    <name type="common">Sphingomonas yanoikuyae</name>
    <dbReference type="NCBI Taxonomy" id="13690"/>
    <lineage>
        <taxon>Bacteria</taxon>
        <taxon>Pseudomonadati</taxon>
        <taxon>Pseudomonadota</taxon>
        <taxon>Alphaproteobacteria</taxon>
        <taxon>Sphingomonadales</taxon>
        <taxon>Sphingomonadaceae</taxon>
        <taxon>Sphingobium</taxon>
    </lineage>
</organism>
<dbReference type="RefSeq" id="WP_017501903.1">
    <property type="nucleotide sequence ID" value="NZ_CP033227.1"/>
</dbReference>
<dbReference type="Proteomes" id="UP000280708">
    <property type="component" value="Plasmid pF1"/>
</dbReference>
<protein>
    <submittedName>
        <fullName evidence="1">DNA-binding protein</fullName>
    </submittedName>
</protein>
<dbReference type="GO" id="GO:0003677">
    <property type="term" value="F:DNA binding"/>
    <property type="evidence" value="ECO:0007669"/>
    <property type="project" value="UniProtKB-KW"/>
</dbReference>
<keyword evidence="1" id="KW-0238">DNA-binding</keyword>
<gene>
    <name evidence="2" type="ORF">CP98_04042</name>
    <name evidence="1" type="ORF">EBF16_00450</name>
</gene>
<dbReference type="AlphaFoldDB" id="A0A084EF72"/>
<dbReference type="eggNOG" id="COG1396">
    <property type="taxonomic scope" value="Bacteria"/>
</dbReference>
<dbReference type="EMBL" id="CP033227">
    <property type="protein sequence ID" value="AYO75512.1"/>
    <property type="molecule type" value="Genomic_DNA"/>
</dbReference>
<dbReference type="PATRIC" id="fig|13690.10.peg.4153"/>
<keyword evidence="1" id="KW-0614">Plasmid</keyword>
<dbReference type="EMBL" id="JGVR01000030">
    <property type="protein sequence ID" value="KEZ16614.1"/>
    <property type="molecule type" value="Genomic_DNA"/>
</dbReference>
<dbReference type="InterPro" id="IPR010982">
    <property type="entry name" value="Lambda_DNA-bd_dom_sf"/>
</dbReference>